<evidence type="ECO:0000313" key="1">
    <source>
        <dbReference type="EMBL" id="MFC4904978.1"/>
    </source>
</evidence>
<dbReference type="Proteomes" id="UP001595797">
    <property type="component" value="Unassembled WGS sequence"/>
</dbReference>
<dbReference type="RefSeq" id="WP_277551409.1">
    <property type="nucleotide sequence ID" value="NZ_JARAMH010000008.1"/>
</dbReference>
<sequence length="144" mass="15876">MTDHATRPAGARHPLRLVPVVAAAVALTGCGPDLDTPEGTTRAFVDAMAERDWAGACELLSHDLVHRSMDGNSQYCPAYLERRHQDTDRYRTLEVQGEASATEEGHRLRVAPEDAPDRTEEVVVVEESGRLVLLRYPGRDTATR</sequence>
<accession>A0ABV9TNG7</accession>
<gene>
    <name evidence="1" type="ORF">ACFPCS_15520</name>
</gene>
<reference evidence="2" key="1">
    <citation type="journal article" date="2019" name="Int. J. Syst. Evol. Microbiol.">
        <title>The Global Catalogue of Microorganisms (GCM) 10K type strain sequencing project: providing services to taxonomists for standard genome sequencing and annotation.</title>
        <authorList>
            <consortium name="The Broad Institute Genomics Platform"/>
            <consortium name="The Broad Institute Genome Sequencing Center for Infectious Disease"/>
            <person name="Wu L."/>
            <person name="Ma J."/>
        </authorList>
    </citation>
    <scope>NUCLEOTIDE SEQUENCE [LARGE SCALE GENOMIC DNA]</scope>
    <source>
        <strain evidence="2">CGMCC 4.6946</strain>
    </source>
</reference>
<evidence type="ECO:0000313" key="2">
    <source>
        <dbReference type="Proteomes" id="UP001595797"/>
    </source>
</evidence>
<comment type="caution">
    <text evidence="1">The sequence shown here is derived from an EMBL/GenBank/DDBJ whole genome shotgun (WGS) entry which is preliminary data.</text>
</comment>
<dbReference type="EMBL" id="JBHSIW010000024">
    <property type="protein sequence ID" value="MFC4904978.1"/>
    <property type="molecule type" value="Genomic_DNA"/>
</dbReference>
<protein>
    <submittedName>
        <fullName evidence="1">Uncharacterized protein</fullName>
    </submittedName>
</protein>
<proteinExistence type="predicted"/>
<organism evidence="1 2">
    <name type="scientific">Kocuria oceani</name>
    <dbReference type="NCBI Taxonomy" id="988827"/>
    <lineage>
        <taxon>Bacteria</taxon>
        <taxon>Bacillati</taxon>
        <taxon>Actinomycetota</taxon>
        <taxon>Actinomycetes</taxon>
        <taxon>Micrococcales</taxon>
        <taxon>Micrococcaceae</taxon>
        <taxon>Kocuria</taxon>
    </lineage>
</organism>
<dbReference type="PROSITE" id="PS51257">
    <property type="entry name" value="PROKAR_LIPOPROTEIN"/>
    <property type="match status" value="1"/>
</dbReference>
<keyword evidence="2" id="KW-1185">Reference proteome</keyword>
<name>A0ABV9TNG7_9MICC</name>